<keyword evidence="2" id="KW-1185">Reference proteome</keyword>
<proteinExistence type="predicted"/>
<reference evidence="2" key="1">
    <citation type="journal article" date="2019" name="Nat. Commun.">
        <title>Genome-wide association mapping of date palm fruit traits.</title>
        <authorList>
            <person name="Hazzouri K.M."/>
            <person name="Gros-Balthazard M."/>
            <person name="Flowers J.M."/>
            <person name="Copetti D."/>
            <person name="Lemansour A."/>
            <person name="Lebrun M."/>
            <person name="Masmoudi K."/>
            <person name="Ferrand S."/>
            <person name="Dhar M.I."/>
            <person name="Fresquez Z.A."/>
            <person name="Rosas U."/>
            <person name="Zhang J."/>
            <person name="Talag J."/>
            <person name="Lee S."/>
            <person name="Kudrna D."/>
            <person name="Powell R.F."/>
            <person name="Leitch I.J."/>
            <person name="Krueger R.R."/>
            <person name="Wing R.A."/>
            <person name="Amiri K.M.A."/>
            <person name="Purugganan M.D."/>
        </authorList>
    </citation>
    <scope>NUCLEOTIDE SEQUENCE [LARGE SCALE GENOMIC DNA]</scope>
    <source>
        <strain evidence="2">cv. Khalas</strain>
    </source>
</reference>
<dbReference type="Proteomes" id="UP000228380">
    <property type="component" value="Chromosome 11"/>
</dbReference>
<dbReference type="Gene3D" id="1.10.3520.10">
    <property type="entry name" value="Glycolipid transfer protein"/>
    <property type="match status" value="1"/>
</dbReference>
<sequence>MLHIIHFKCLTYQGYGRGHSRNLLQVKHAFELIRVIFELLLASKDDTFMVLAAAAYGMVFAAHHEQPIKNAALEAMYDLPTRSQLLQMANEDGESAILTSSSPAKDWAQTGEEGSCWLG</sequence>
<dbReference type="SUPFAM" id="SSF110004">
    <property type="entry name" value="Glycolipid transfer protein, GLTP"/>
    <property type="match status" value="1"/>
</dbReference>
<evidence type="ECO:0000259" key="1">
    <source>
        <dbReference type="Pfam" id="PF08718"/>
    </source>
</evidence>
<dbReference type="Pfam" id="PF08718">
    <property type="entry name" value="GLTP"/>
    <property type="match status" value="1"/>
</dbReference>
<dbReference type="OrthoDB" id="802207at2759"/>
<gene>
    <name evidence="3" type="primary">LOC120112365</name>
</gene>
<evidence type="ECO:0000313" key="3">
    <source>
        <dbReference type="RefSeq" id="XP_038987420.1"/>
    </source>
</evidence>
<dbReference type="GO" id="GO:0016020">
    <property type="term" value="C:membrane"/>
    <property type="evidence" value="ECO:0007669"/>
    <property type="project" value="TreeGrafter"/>
</dbReference>
<dbReference type="GO" id="GO:0005829">
    <property type="term" value="C:cytosol"/>
    <property type="evidence" value="ECO:0007669"/>
    <property type="project" value="TreeGrafter"/>
</dbReference>
<dbReference type="GeneID" id="120112365"/>
<dbReference type="PANTHER" id="PTHR10219">
    <property type="entry name" value="GLYCOLIPID TRANSFER PROTEIN-RELATED"/>
    <property type="match status" value="1"/>
</dbReference>
<dbReference type="RefSeq" id="XP_038987420.1">
    <property type="nucleotide sequence ID" value="XM_039131492.1"/>
</dbReference>
<protein>
    <submittedName>
        <fullName evidence="3">Accelerated cell death 11-like</fullName>
    </submittedName>
</protein>
<accession>A0A8B9AM26</accession>
<dbReference type="GO" id="GO:1902387">
    <property type="term" value="F:ceramide 1-phosphate binding"/>
    <property type="evidence" value="ECO:0007669"/>
    <property type="project" value="TreeGrafter"/>
</dbReference>
<dbReference type="PANTHER" id="PTHR10219:SF43">
    <property type="entry name" value="GLYCOLIPID TRANSFER PROTEIN DOMAIN-CONTAINING PROTEIN"/>
    <property type="match status" value="1"/>
</dbReference>
<reference evidence="3" key="2">
    <citation type="submission" date="2025-08" db="UniProtKB">
        <authorList>
            <consortium name="RefSeq"/>
        </authorList>
    </citation>
    <scope>IDENTIFICATION</scope>
    <source>
        <tissue evidence="3">Young leaves</tissue>
    </source>
</reference>
<dbReference type="InterPro" id="IPR014830">
    <property type="entry name" value="Glycolipid_transfer_prot_dom"/>
</dbReference>
<dbReference type="KEGG" id="pda:120112365"/>
<dbReference type="AlphaFoldDB" id="A0A8B9AM26"/>
<organism evidence="2 3">
    <name type="scientific">Phoenix dactylifera</name>
    <name type="common">Date palm</name>
    <dbReference type="NCBI Taxonomy" id="42345"/>
    <lineage>
        <taxon>Eukaryota</taxon>
        <taxon>Viridiplantae</taxon>
        <taxon>Streptophyta</taxon>
        <taxon>Embryophyta</taxon>
        <taxon>Tracheophyta</taxon>
        <taxon>Spermatophyta</taxon>
        <taxon>Magnoliopsida</taxon>
        <taxon>Liliopsida</taxon>
        <taxon>Arecaceae</taxon>
        <taxon>Coryphoideae</taxon>
        <taxon>Phoeniceae</taxon>
        <taxon>Phoenix</taxon>
    </lineage>
</organism>
<name>A0A8B9AM26_PHODC</name>
<feature type="domain" description="Glycolipid transfer protein" evidence="1">
    <location>
        <begin position="17"/>
        <end position="90"/>
    </location>
</feature>
<dbReference type="InterPro" id="IPR036497">
    <property type="entry name" value="GLTP_sf"/>
</dbReference>
<dbReference type="GO" id="GO:1902388">
    <property type="term" value="F:ceramide 1-phosphate transfer activity"/>
    <property type="evidence" value="ECO:0007669"/>
    <property type="project" value="TreeGrafter"/>
</dbReference>
<evidence type="ECO:0000313" key="2">
    <source>
        <dbReference type="Proteomes" id="UP000228380"/>
    </source>
</evidence>